<dbReference type="Proteomes" id="UP000035444">
    <property type="component" value="Unassembled WGS sequence"/>
</dbReference>
<gene>
    <name evidence="1" type="ORF">WH96_20220</name>
</gene>
<reference evidence="1 2" key="1">
    <citation type="submission" date="2015-03" db="EMBL/GenBank/DDBJ databases">
        <title>Genome Sequence of Kiloniella spongiae MEBiC09566, isolated from a marine sponge.</title>
        <authorList>
            <person name="Shao Z."/>
            <person name="Wang L."/>
            <person name="Li X."/>
        </authorList>
    </citation>
    <scope>NUCLEOTIDE SEQUENCE [LARGE SCALE GENOMIC DNA]</scope>
    <source>
        <strain evidence="1 2">MEBiC09566</strain>
    </source>
</reference>
<evidence type="ECO:0000313" key="2">
    <source>
        <dbReference type="Proteomes" id="UP000035444"/>
    </source>
</evidence>
<evidence type="ECO:0008006" key="3">
    <source>
        <dbReference type="Google" id="ProtNLM"/>
    </source>
</evidence>
<comment type="caution">
    <text evidence="1">The sequence shown here is derived from an EMBL/GenBank/DDBJ whole genome shotgun (WGS) entry which is preliminary data.</text>
</comment>
<dbReference type="STRING" id="1489064.WH96_20220"/>
<organism evidence="1 2">
    <name type="scientific">Kiloniella spongiae</name>
    <dbReference type="NCBI Taxonomy" id="1489064"/>
    <lineage>
        <taxon>Bacteria</taxon>
        <taxon>Pseudomonadati</taxon>
        <taxon>Pseudomonadota</taxon>
        <taxon>Alphaproteobacteria</taxon>
        <taxon>Rhodospirillales</taxon>
        <taxon>Kiloniellaceae</taxon>
        <taxon>Kiloniella</taxon>
    </lineage>
</organism>
<name>A0A0H2M9Y5_9PROT</name>
<evidence type="ECO:0000313" key="1">
    <source>
        <dbReference type="EMBL" id="KLN58951.1"/>
    </source>
</evidence>
<dbReference type="AlphaFoldDB" id="A0A0H2M9Y5"/>
<dbReference type="EMBL" id="LAQL01000024">
    <property type="protein sequence ID" value="KLN58951.1"/>
    <property type="molecule type" value="Genomic_DNA"/>
</dbReference>
<protein>
    <recommendedName>
        <fullName evidence="3">Glycosyltransferase family 1 protein</fullName>
    </recommendedName>
</protein>
<sequence>MINRQCKHLLVLEATSVKKDAPSYISGYSNAFKRSTLFDVTVVNVETHNPLSERFNRWSALAGRKFDAVILLHSIFSSALKLPPRWRDALRSLRSPIVYFIANEYYRMPEKMKFAQELNVSLLVSQCFSERVLDLYRNRLGCMAIGLPNTGFDKKCFSPGGAISERPIDIGYRMVPGHPSFGHWEREDIAVAVEKAAEGRYITDISLKIEDRFGLAGWGRFLQNSKTQLAVASGGNIFELDDKTLMRTSDLIKSHPRATREEIAAVYPPKSEWIPLRTLSSRIIEAAATKTPQIMYHEKLGTSFEPDIDFIALHKDHSNLSDVMDRVTDYPFLELVANNCFKKLKDHMSYDRIFTKLDTALKALS</sequence>
<accession>A0A0H2M9Y5</accession>
<keyword evidence="2" id="KW-1185">Reference proteome</keyword>
<proteinExistence type="predicted"/>